<evidence type="ECO:0000313" key="6">
    <source>
        <dbReference type="RefSeq" id="XP_025421945.1"/>
    </source>
</evidence>
<dbReference type="RefSeq" id="XP_025421944.1">
    <property type="nucleotide sequence ID" value="XM_025566159.1"/>
</dbReference>
<protein>
    <submittedName>
        <fullName evidence="4 5">Uncharacterized protein LOC112691768</fullName>
    </submittedName>
</protein>
<evidence type="ECO:0000313" key="4">
    <source>
        <dbReference type="RefSeq" id="XP_025421943.1"/>
    </source>
</evidence>
<gene>
    <name evidence="4 5 6" type="primary">LOC112691768</name>
    <name evidence="2" type="ORF">g.2606</name>
</gene>
<dbReference type="Pfam" id="PF16064">
    <property type="entry name" value="DUF4806"/>
    <property type="match status" value="1"/>
</dbReference>
<sequence length="140" mass="16366">MPKMIDPFLLDNGEKYPYSASMFPIKNEKHLLLVEEKLDKDLRYKHFLIDELYEVKSDTLVNLVKKIMTQLFDDNVLLGYGVLGNRKSSTKKDFLELNICGVVFSAIMSRSRYEGSYEEIERKIKAHLSQSSYRVFRQSS</sequence>
<dbReference type="Proteomes" id="UP000694846">
    <property type="component" value="Unplaced"/>
</dbReference>
<dbReference type="RefSeq" id="XP_025421943.1">
    <property type="nucleotide sequence ID" value="XM_025566158.1"/>
</dbReference>
<evidence type="ECO:0000313" key="2">
    <source>
        <dbReference type="EMBL" id="MBY71022.1"/>
    </source>
</evidence>
<organism evidence="2">
    <name type="scientific">Sipha flava</name>
    <name type="common">yellow sugarcane aphid</name>
    <dbReference type="NCBI Taxonomy" id="143950"/>
    <lineage>
        <taxon>Eukaryota</taxon>
        <taxon>Metazoa</taxon>
        <taxon>Ecdysozoa</taxon>
        <taxon>Arthropoda</taxon>
        <taxon>Hexapoda</taxon>
        <taxon>Insecta</taxon>
        <taxon>Pterygota</taxon>
        <taxon>Neoptera</taxon>
        <taxon>Paraneoptera</taxon>
        <taxon>Hemiptera</taxon>
        <taxon>Sternorrhyncha</taxon>
        <taxon>Aphidomorpha</taxon>
        <taxon>Aphidoidea</taxon>
        <taxon>Aphididae</taxon>
        <taxon>Sipha</taxon>
    </lineage>
</organism>
<feature type="domain" description="DUF4806" evidence="1">
    <location>
        <begin position="22"/>
        <end position="99"/>
    </location>
</feature>
<dbReference type="InterPro" id="IPR032071">
    <property type="entry name" value="DUF4806"/>
</dbReference>
<evidence type="ECO:0000259" key="1">
    <source>
        <dbReference type="Pfam" id="PF16064"/>
    </source>
</evidence>
<dbReference type="RefSeq" id="XP_025421945.1">
    <property type="nucleotide sequence ID" value="XM_025566160.1"/>
</dbReference>
<dbReference type="GeneID" id="112691768"/>
<keyword evidence="3" id="KW-1185">Reference proteome</keyword>
<reference evidence="4 5" key="2">
    <citation type="submission" date="2025-04" db="UniProtKB">
        <authorList>
            <consortium name="RefSeq"/>
        </authorList>
    </citation>
    <scope>IDENTIFICATION</scope>
    <source>
        <tissue evidence="4 5">Whole body</tissue>
    </source>
</reference>
<dbReference type="EMBL" id="GGMS01001819">
    <property type="protein sequence ID" value="MBY71022.1"/>
    <property type="molecule type" value="Transcribed_RNA"/>
</dbReference>
<reference evidence="2" key="1">
    <citation type="submission" date="2018-04" db="EMBL/GenBank/DDBJ databases">
        <title>Transcriptome assembly of Sipha flava.</title>
        <authorList>
            <person name="Scully E.D."/>
            <person name="Geib S.M."/>
            <person name="Palmer N.A."/>
            <person name="Koch K."/>
            <person name="Bradshaw J."/>
            <person name="Heng-Moss T."/>
            <person name="Sarath G."/>
        </authorList>
    </citation>
    <scope>NUCLEOTIDE SEQUENCE</scope>
</reference>
<accession>A0A2S2Q1J6</accession>
<proteinExistence type="predicted"/>
<dbReference type="AlphaFoldDB" id="A0A2S2Q1J6"/>
<evidence type="ECO:0000313" key="5">
    <source>
        <dbReference type="RefSeq" id="XP_025421944.1"/>
    </source>
</evidence>
<evidence type="ECO:0000313" key="3">
    <source>
        <dbReference type="Proteomes" id="UP000694846"/>
    </source>
</evidence>
<name>A0A2S2Q1J6_9HEMI</name>